<keyword evidence="5 6" id="KW-0472">Membrane</keyword>
<evidence type="ECO:0000256" key="4">
    <source>
        <dbReference type="ARBA" id="ARBA00022989"/>
    </source>
</evidence>
<dbReference type="EMBL" id="BTRK01000005">
    <property type="protein sequence ID" value="GMR52328.1"/>
    <property type="molecule type" value="Genomic_DNA"/>
</dbReference>
<protein>
    <recommendedName>
        <fullName evidence="9">Membrane transporter</fullName>
    </recommendedName>
</protein>
<keyword evidence="4 6" id="KW-1133">Transmembrane helix</keyword>
<dbReference type="PANTHER" id="PTHR23505">
    <property type="entry name" value="SPINSTER"/>
    <property type="match status" value="1"/>
</dbReference>
<evidence type="ECO:0000313" key="7">
    <source>
        <dbReference type="EMBL" id="GMR52328.1"/>
    </source>
</evidence>
<evidence type="ECO:0000256" key="1">
    <source>
        <dbReference type="ARBA" id="ARBA00004141"/>
    </source>
</evidence>
<feature type="non-terminal residue" evidence="7">
    <location>
        <position position="1"/>
    </location>
</feature>
<feature type="transmembrane region" description="Helical" evidence="6">
    <location>
        <begin position="50"/>
        <end position="71"/>
    </location>
</feature>
<reference evidence="8" key="1">
    <citation type="submission" date="2022-10" db="EMBL/GenBank/DDBJ databases">
        <title>Genome assembly of Pristionchus species.</title>
        <authorList>
            <person name="Yoshida K."/>
            <person name="Sommer R.J."/>
        </authorList>
    </citation>
    <scope>NUCLEOTIDE SEQUENCE [LARGE SCALE GENOMIC DNA]</scope>
    <source>
        <strain evidence="8">RS5460</strain>
    </source>
</reference>
<proteinExistence type="predicted"/>
<evidence type="ECO:0000256" key="6">
    <source>
        <dbReference type="SAM" id="Phobius"/>
    </source>
</evidence>
<evidence type="ECO:0000256" key="5">
    <source>
        <dbReference type="ARBA" id="ARBA00023136"/>
    </source>
</evidence>
<evidence type="ECO:0000313" key="8">
    <source>
        <dbReference type="Proteomes" id="UP001328107"/>
    </source>
</evidence>
<feature type="transmembrane region" description="Helical" evidence="6">
    <location>
        <begin position="20"/>
        <end position="43"/>
    </location>
</feature>
<evidence type="ECO:0008006" key="9">
    <source>
        <dbReference type="Google" id="ProtNLM"/>
    </source>
</evidence>
<dbReference type="AlphaFoldDB" id="A0AAN5CWX5"/>
<name>A0AAN5CWX5_9BILA</name>
<keyword evidence="2" id="KW-0813">Transport</keyword>
<organism evidence="7 8">
    <name type="scientific">Pristionchus mayeri</name>
    <dbReference type="NCBI Taxonomy" id="1317129"/>
    <lineage>
        <taxon>Eukaryota</taxon>
        <taxon>Metazoa</taxon>
        <taxon>Ecdysozoa</taxon>
        <taxon>Nematoda</taxon>
        <taxon>Chromadorea</taxon>
        <taxon>Rhabditida</taxon>
        <taxon>Rhabditina</taxon>
        <taxon>Diplogasteromorpha</taxon>
        <taxon>Diplogasteroidea</taxon>
        <taxon>Neodiplogasteridae</taxon>
        <taxon>Pristionchus</taxon>
    </lineage>
</organism>
<feature type="transmembrane region" description="Helical" evidence="6">
    <location>
        <begin position="126"/>
        <end position="150"/>
    </location>
</feature>
<gene>
    <name evidence="7" type="ORF">PMAYCL1PPCAC_22523</name>
</gene>
<accession>A0AAN5CWX5</accession>
<dbReference type="Proteomes" id="UP001328107">
    <property type="component" value="Unassembled WGS sequence"/>
</dbReference>
<dbReference type="PANTHER" id="PTHR23505:SF79">
    <property type="entry name" value="PROTEIN SPINSTER"/>
    <property type="match status" value="1"/>
</dbReference>
<comment type="caution">
    <text evidence="7">The sequence shown here is derived from an EMBL/GenBank/DDBJ whole genome shotgun (WGS) entry which is preliminary data.</text>
</comment>
<comment type="subcellular location">
    <subcellularLocation>
        <location evidence="1">Membrane</location>
        <topology evidence="1">Multi-pass membrane protein</topology>
    </subcellularLocation>
</comment>
<keyword evidence="8" id="KW-1185">Reference proteome</keyword>
<evidence type="ECO:0000256" key="3">
    <source>
        <dbReference type="ARBA" id="ARBA00022692"/>
    </source>
</evidence>
<keyword evidence="3 6" id="KW-0812">Transmembrane</keyword>
<dbReference type="SUPFAM" id="SSF103473">
    <property type="entry name" value="MFS general substrate transporter"/>
    <property type="match status" value="1"/>
</dbReference>
<dbReference type="InterPro" id="IPR044770">
    <property type="entry name" value="MFS_spinster-like"/>
</dbReference>
<feature type="transmembrane region" description="Helical" evidence="6">
    <location>
        <begin position="83"/>
        <end position="106"/>
    </location>
</feature>
<dbReference type="GO" id="GO:0016020">
    <property type="term" value="C:membrane"/>
    <property type="evidence" value="ECO:0007669"/>
    <property type="project" value="UniProtKB-SubCell"/>
</dbReference>
<dbReference type="InterPro" id="IPR036259">
    <property type="entry name" value="MFS_trans_sf"/>
</dbReference>
<sequence>SKSWRHGTGVFSGRTGNPSAYPIVICCGASIGAALYIFGLFLIGNNFLTYLVVMFFWAIASSADTSLSQLINLMVVPSSSRAAAVALARFSAGIITTPAAQFVGVISDALRGDSTVASDRFHSYQLALLFTASLAIANVICDFAMIFFFANDCAKAEEKDREYEAENETTPLIGPSKKRSESLLDAVIRSRTATLNSYYG</sequence>
<evidence type="ECO:0000256" key="2">
    <source>
        <dbReference type="ARBA" id="ARBA00022448"/>
    </source>
</evidence>